<feature type="chain" id="PRO_5043269542" evidence="1">
    <location>
        <begin position="18"/>
        <end position="365"/>
    </location>
</feature>
<evidence type="ECO:0000313" key="2">
    <source>
        <dbReference type="EMBL" id="CAI3973481.1"/>
    </source>
</evidence>
<dbReference type="EMBL" id="CAMXCT020000079">
    <property type="protein sequence ID" value="CAL1126856.1"/>
    <property type="molecule type" value="Genomic_DNA"/>
</dbReference>
<dbReference type="EMBL" id="CAMXCT030000079">
    <property type="protein sequence ID" value="CAL4760793.1"/>
    <property type="molecule type" value="Genomic_DNA"/>
</dbReference>
<evidence type="ECO:0000313" key="4">
    <source>
        <dbReference type="Proteomes" id="UP001152797"/>
    </source>
</evidence>
<dbReference type="Proteomes" id="UP001152797">
    <property type="component" value="Unassembled WGS sequence"/>
</dbReference>
<protein>
    <submittedName>
        <fullName evidence="3">Protein kinase domain-containing protein</fullName>
    </submittedName>
</protein>
<keyword evidence="4" id="KW-1185">Reference proteome</keyword>
<feature type="signal peptide" evidence="1">
    <location>
        <begin position="1"/>
        <end position="17"/>
    </location>
</feature>
<proteinExistence type="predicted"/>
<reference evidence="2" key="1">
    <citation type="submission" date="2022-10" db="EMBL/GenBank/DDBJ databases">
        <authorList>
            <person name="Chen Y."/>
            <person name="Dougan E. K."/>
            <person name="Chan C."/>
            <person name="Rhodes N."/>
            <person name="Thang M."/>
        </authorList>
    </citation>
    <scope>NUCLEOTIDE SEQUENCE</scope>
</reference>
<name>A0A9P1BKR7_9DINO</name>
<dbReference type="OrthoDB" id="416337at2759"/>
<keyword evidence="3" id="KW-0808">Transferase</keyword>
<dbReference type="SUPFAM" id="SSF63825">
    <property type="entry name" value="YWTD domain"/>
    <property type="match status" value="1"/>
</dbReference>
<gene>
    <name evidence="2" type="ORF">C1SCF055_LOCUS1986</name>
</gene>
<keyword evidence="3" id="KW-0418">Kinase</keyword>
<keyword evidence="1" id="KW-0732">Signal</keyword>
<dbReference type="InterPro" id="IPR011042">
    <property type="entry name" value="6-blade_b-propeller_TolB-like"/>
</dbReference>
<accession>A0A9P1BKR7</accession>
<evidence type="ECO:0000313" key="3">
    <source>
        <dbReference type="EMBL" id="CAL4760793.1"/>
    </source>
</evidence>
<comment type="caution">
    <text evidence="2">The sequence shown here is derived from an EMBL/GenBank/DDBJ whole genome shotgun (WGS) entry which is preliminary data.</text>
</comment>
<dbReference type="Gene3D" id="2.120.10.30">
    <property type="entry name" value="TolB, C-terminal domain"/>
    <property type="match status" value="1"/>
</dbReference>
<dbReference type="GO" id="GO:0016301">
    <property type="term" value="F:kinase activity"/>
    <property type="evidence" value="ECO:0007669"/>
    <property type="project" value="UniProtKB-KW"/>
</dbReference>
<organism evidence="2">
    <name type="scientific">Cladocopium goreaui</name>
    <dbReference type="NCBI Taxonomy" id="2562237"/>
    <lineage>
        <taxon>Eukaryota</taxon>
        <taxon>Sar</taxon>
        <taxon>Alveolata</taxon>
        <taxon>Dinophyceae</taxon>
        <taxon>Suessiales</taxon>
        <taxon>Symbiodiniaceae</taxon>
        <taxon>Cladocopium</taxon>
    </lineage>
</organism>
<reference evidence="3 4" key="2">
    <citation type="submission" date="2024-05" db="EMBL/GenBank/DDBJ databases">
        <authorList>
            <person name="Chen Y."/>
            <person name="Shah S."/>
            <person name="Dougan E. K."/>
            <person name="Thang M."/>
            <person name="Chan C."/>
        </authorList>
    </citation>
    <scope>NUCLEOTIDE SEQUENCE [LARGE SCALE GENOMIC DNA]</scope>
</reference>
<dbReference type="AlphaFoldDB" id="A0A9P1BKR7"/>
<sequence>MALGPLVGSIGVIAAVALLLSRDTGYERPERFIVVTSPGTRNVFWAPLPTLHDSTLPPKDQVVHNGQVLIDGTARCAGWICSEQSDRGLKEPVGLALFQKGGGNAWLYVSDPKVGFLYRYEVSLTWRKTLEAGPQEVVARDLKDSAYWLAVDGFGNIFYTDAEAGSISMIAAEDVSKGLAKGRTLLSSETLSQVASPAGLAADATALYWANLKGDQSTGTLLRSNVSPLSLANKTSKNASAAMTLAGRQMAGRHYVFQAAVKDICLAGTNVFFTGDGKSLFAVKADGSSDPTEVASLKQPKGCTYDQETTLFVADQSLNGIYSLPANMQKLRQAKHVRKVVSLKGPQQIAIFYGPSSNKFLQLSN</sequence>
<dbReference type="EMBL" id="CAMXCT010000079">
    <property type="protein sequence ID" value="CAI3973481.1"/>
    <property type="molecule type" value="Genomic_DNA"/>
</dbReference>
<evidence type="ECO:0000256" key="1">
    <source>
        <dbReference type="SAM" id="SignalP"/>
    </source>
</evidence>